<dbReference type="GO" id="GO:0005886">
    <property type="term" value="C:plasma membrane"/>
    <property type="evidence" value="ECO:0007669"/>
    <property type="project" value="UniProtKB-SubCell"/>
</dbReference>
<comment type="caution">
    <text evidence="11">The sequence shown here is derived from an EMBL/GenBank/DDBJ whole genome shotgun (WGS) entry which is preliminary data.</text>
</comment>
<reference evidence="11 12" key="1">
    <citation type="submission" date="2018-06" db="EMBL/GenBank/DDBJ databases">
        <title>Streptomyces reniochalinae sp. nov. and Streptomyces diacarnus sp. nov. from marine sponges.</title>
        <authorList>
            <person name="Li L."/>
        </authorList>
    </citation>
    <scope>NUCLEOTIDE SEQUENCE [LARGE SCALE GENOMIC DNA]</scope>
    <source>
        <strain evidence="11 12">LHW51701</strain>
    </source>
</reference>
<dbReference type="SUPFAM" id="SSF56266">
    <property type="entry name" value="DmpA/ArgJ-like"/>
    <property type="match status" value="1"/>
</dbReference>
<dbReference type="InterPro" id="IPR005321">
    <property type="entry name" value="Peptidase_S58_DmpA"/>
</dbReference>
<dbReference type="RefSeq" id="WP_114020179.1">
    <property type="nucleotide sequence ID" value="NZ_QOIN01000026.1"/>
</dbReference>
<keyword evidence="5" id="KW-0812">Transmembrane</keyword>
<evidence type="ECO:0000256" key="2">
    <source>
        <dbReference type="ARBA" id="ARBA00007068"/>
    </source>
</evidence>
<keyword evidence="12" id="KW-1185">Reference proteome</keyword>
<dbReference type="Gene3D" id="3.60.70.12">
    <property type="entry name" value="L-amino peptidase D-ALA esterase/amidase"/>
    <property type="match status" value="1"/>
</dbReference>
<name>A0A367FCD7_9ACTN</name>
<feature type="region of interest" description="Disordered" evidence="10">
    <location>
        <begin position="1"/>
        <end position="20"/>
    </location>
</feature>
<comment type="function">
    <text evidence="9">Aminopeptidase.</text>
</comment>
<protein>
    <submittedName>
        <fullName evidence="11">Peptidase S58 family protein</fullName>
    </submittedName>
</protein>
<evidence type="ECO:0000256" key="9">
    <source>
        <dbReference type="ARBA" id="ARBA00059481"/>
    </source>
</evidence>
<keyword evidence="6" id="KW-0378">Hydrolase</keyword>
<evidence type="ECO:0000256" key="1">
    <source>
        <dbReference type="ARBA" id="ARBA00004651"/>
    </source>
</evidence>
<accession>A0A367FCD7</accession>
<keyword evidence="3" id="KW-0031">Aminopeptidase</keyword>
<organism evidence="11 12">
    <name type="scientific">Streptomyces diacarni</name>
    <dbReference type="NCBI Taxonomy" id="2800381"/>
    <lineage>
        <taxon>Bacteria</taxon>
        <taxon>Bacillati</taxon>
        <taxon>Actinomycetota</taxon>
        <taxon>Actinomycetes</taxon>
        <taxon>Kitasatosporales</taxon>
        <taxon>Streptomycetaceae</taxon>
        <taxon>Streptomyces</taxon>
    </lineage>
</organism>
<dbReference type="PANTHER" id="PTHR36512:SF3">
    <property type="entry name" value="BLR5678 PROTEIN"/>
    <property type="match status" value="1"/>
</dbReference>
<dbReference type="FunFam" id="3.60.70.12:FF:000003">
    <property type="entry name" value="Putative cysteine transferase"/>
    <property type="match status" value="1"/>
</dbReference>
<keyword evidence="4" id="KW-1003">Cell membrane</keyword>
<feature type="compositionally biased region" description="Low complexity" evidence="10">
    <location>
        <begin position="9"/>
        <end position="19"/>
    </location>
</feature>
<evidence type="ECO:0000256" key="7">
    <source>
        <dbReference type="ARBA" id="ARBA00022989"/>
    </source>
</evidence>
<dbReference type="Proteomes" id="UP000252914">
    <property type="component" value="Unassembled WGS sequence"/>
</dbReference>
<keyword evidence="3" id="KW-0645">Protease</keyword>
<comment type="similarity">
    <text evidence="2">Belongs to the peptidase S58 family.</text>
</comment>
<keyword evidence="7" id="KW-1133">Transmembrane helix</keyword>
<evidence type="ECO:0000313" key="11">
    <source>
        <dbReference type="EMBL" id="RCG28018.1"/>
    </source>
</evidence>
<evidence type="ECO:0000256" key="3">
    <source>
        <dbReference type="ARBA" id="ARBA00022438"/>
    </source>
</evidence>
<dbReference type="EMBL" id="QOIN01000026">
    <property type="protein sequence ID" value="RCG28018.1"/>
    <property type="molecule type" value="Genomic_DNA"/>
</dbReference>
<dbReference type="AlphaFoldDB" id="A0A367FCD7"/>
<sequence length="374" mass="37515">MRPQDSQEPTAPATTSPSTGALDALTDVRELRVGHAQRTDDGWLTGTTVVLPAREGAVAGVDARGGAPGTRETDALDPRNLVERVHAVVLSGGSAFGLDAASGVMSWLEEQGRGVPVGTDPSQVVPVVPAAVIFDLGRGGRWSARPDATLGRQAVEAAGGTEAGAALPQGCVGAGTGAVVGGLKGGIGTASALLPSGAVVGALVVLNAAGSATDPATGALWGELPGSLHHLPARSAHAEAERRRAAAQEETVQRSAGNLRPALNTTLMVVGTDATLTRPQAQRLAGSAHDGLARAVRPIHLMHDGDAAFALATCERELGQGEFNEVLTAGAEVVGRSVAKAVRAASGFDGPGGVFPAYGDLYGGHTRGGHSEPA</sequence>
<dbReference type="Pfam" id="PF03576">
    <property type="entry name" value="Peptidase_S58"/>
    <property type="match status" value="1"/>
</dbReference>
<evidence type="ECO:0000256" key="8">
    <source>
        <dbReference type="ARBA" id="ARBA00023136"/>
    </source>
</evidence>
<dbReference type="GO" id="GO:0004177">
    <property type="term" value="F:aminopeptidase activity"/>
    <property type="evidence" value="ECO:0007669"/>
    <property type="project" value="UniProtKB-KW"/>
</dbReference>
<comment type="subcellular location">
    <subcellularLocation>
        <location evidence="1">Cell membrane</location>
        <topology evidence="1">Multi-pass membrane protein</topology>
    </subcellularLocation>
</comment>
<keyword evidence="8" id="KW-0472">Membrane</keyword>
<evidence type="ECO:0000256" key="4">
    <source>
        <dbReference type="ARBA" id="ARBA00022475"/>
    </source>
</evidence>
<gene>
    <name evidence="11" type="ORF">DTL70_02585</name>
</gene>
<dbReference type="InterPro" id="IPR016117">
    <property type="entry name" value="ArgJ-like_dom_sf"/>
</dbReference>
<dbReference type="PANTHER" id="PTHR36512">
    <property type="entry name" value="D-AMINOPEPTIDASE"/>
    <property type="match status" value="1"/>
</dbReference>
<evidence type="ECO:0000256" key="10">
    <source>
        <dbReference type="SAM" id="MobiDB-lite"/>
    </source>
</evidence>
<evidence type="ECO:0000256" key="5">
    <source>
        <dbReference type="ARBA" id="ARBA00022692"/>
    </source>
</evidence>
<evidence type="ECO:0000256" key="6">
    <source>
        <dbReference type="ARBA" id="ARBA00022801"/>
    </source>
</evidence>
<dbReference type="CDD" id="cd02252">
    <property type="entry name" value="nylC_like"/>
    <property type="match status" value="1"/>
</dbReference>
<evidence type="ECO:0000313" key="12">
    <source>
        <dbReference type="Proteomes" id="UP000252914"/>
    </source>
</evidence>
<proteinExistence type="inferred from homology"/>